<organism evidence="2 3">
    <name type="scientific">Candidatus Collierbacteria bacterium GW2011_GWC2_43_12</name>
    <dbReference type="NCBI Taxonomy" id="1618390"/>
    <lineage>
        <taxon>Bacteria</taxon>
        <taxon>Candidatus Collieribacteriota</taxon>
    </lineage>
</organism>
<accession>A0A0G1FBZ6</accession>
<evidence type="ECO:0000313" key="3">
    <source>
        <dbReference type="Proteomes" id="UP000033980"/>
    </source>
</evidence>
<evidence type="ECO:0000313" key="2">
    <source>
        <dbReference type="EMBL" id="KKS92626.1"/>
    </source>
</evidence>
<dbReference type="InterPro" id="IPR046548">
    <property type="entry name" value="DUF6804"/>
</dbReference>
<keyword evidence="1" id="KW-0812">Transmembrane</keyword>
<feature type="transmembrane region" description="Helical" evidence="1">
    <location>
        <begin position="62"/>
        <end position="81"/>
    </location>
</feature>
<dbReference type="AlphaFoldDB" id="A0A0G1FBZ6"/>
<protein>
    <submittedName>
        <fullName evidence="2">Uncharacterized protein</fullName>
    </submittedName>
</protein>
<sequence>MRDKLSIMQNLLKNNWYNIGAALMLFFAIGSHPYSYYQILRWIVCGVALYNAYIYKEKKQDMWMWIFGIVAVVFNPLFPFFFERGTWQNLDMIAGVIFSVKIFRDIKNNRI</sequence>
<reference evidence="2 3" key="1">
    <citation type="journal article" date="2015" name="Nature">
        <title>rRNA introns, odd ribosomes, and small enigmatic genomes across a large radiation of phyla.</title>
        <authorList>
            <person name="Brown C.T."/>
            <person name="Hug L.A."/>
            <person name="Thomas B.C."/>
            <person name="Sharon I."/>
            <person name="Castelle C.J."/>
            <person name="Singh A."/>
            <person name="Wilkins M.J."/>
            <person name="Williams K.H."/>
            <person name="Banfield J.F."/>
        </authorList>
    </citation>
    <scope>NUCLEOTIDE SEQUENCE [LARGE SCALE GENOMIC DNA]</scope>
</reference>
<name>A0A0G1FBZ6_9BACT</name>
<dbReference type="Proteomes" id="UP000033980">
    <property type="component" value="Unassembled WGS sequence"/>
</dbReference>
<keyword evidence="1" id="KW-1133">Transmembrane helix</keyword>
<comment type="caution">
    <text evidence="2">The sequence shown here is derived from an EMBL/GenBank/DDBJ whole genome shotgun (WGS) entry which is preliminary data.</text>
</comment>
<proteinExistence type="predicted"/>
<dbReference type="Pfam" id="PF20619">
    <property type="entry name" value="DUF6804"/>
    <property type="match status" value="1"/>
</dbReference>
<keyword evidence="1" id="KW-0472">Membrane</keyword>
<gene>
    <name evidence="2" type="ORF">UV68_C0041G0013</name>
</gene>
<evidence type="ECO:0000256" key="1">
    <source>
        <dbReference type="SAM" id="Phobius"/>
    </source>
</evidence>
<dbReference type="EMBL" id="LCFK01000041">
    <property type="protein sequence ID" value="KKS92626.1"/>
    <property type="molecule type" value="Genomic_DNA"/>
</dbReference>